<proteinExistence type="predicted"/>
<protein>
    <submittedName>
        <fullName evidence="3">Uncharacterized protein</fullName>
    </submittedName>
</protein>
<evidence type="ECO:0000313" key="3">
    <source>
        <dbReference type="EMBL" id="PRD40724.1"/>
    </source>
</evidence>
<keyword evidence="2" id="KW-0472">Membrane</keyword>
<feature type="region of interest" description="Disordered" evidence="1">
    <location>
        <begin position="47"/>
        <end position="67"/>
    </location>
</feature>
<dbReference type="InterPro" id="IPR009495">
    <property type="entry name" value="NrsF"/>
</dbReference>
<evidence type="ECO:0000256" key="2">
    <source>
        <dbReference type="SAM" id="Phobius"/>
    </source>
</evidence>
<keyword evidence="2" id="KW-1133">Transmembrane helix</keyword>
<accession>A0A2S9IJL4</accession>
<keyword evidence="2" id="KW-0812">Transmembrane</keyword>
<gene>
    <name evidence="3" type="ORF">C5748_25375</name>
</gene>
<reference evidence="3 4" key="1">
    <citation type="submission" date="2018-02" db="EMBL/GenBank/DDBJ databases">
        <title>The draft genome of Phyllobacterium sp. 1N-3.</title>
        <authorList>
            <person name="Liu L."/>
            <person name="Li L."/>
            <person name="Zhang X."/>
            <person name="Wang T."/>
            <person name="Liang L."/>
        </authorList>
    </citation>
    <scope>NUCLEOTIDE SEQUENCE [LARGE SCALE GENOMIC DNA]</scope>
    <source>
        <strain evidence="3 4">1N-3</strain>
    </source>
</reference>
<sequence>MAGQNARHCLTIIPLLSVFPMICLLVAMRHGAPENPELAGAAAALVSAGDGSGPRLCGSRRHNDLTP</sequence>
<dbReference type="EMBL" id="PVBR01000033">
    <property type="protein sequence ID" value="PRD40724.1"/>
    <property type="molecule type" value="Genomic_DNA"/>
</dbReference>
<keyword evidence="4" id="KW-1185">Reference proteome</keyword>
<comment type="caution">
    <text evidence="3">The sequence shown here is derived from an EMBL/GenBank/DDBJ whole genome shotgun (WGS) entry which is preliminary data.</text>
</comment>
<evidence type="ECO:0000313" key="4">
    <source>
        <dbReference type="Proteomes" id="UP000239434"/>
    </source>
</evidence>
<dbReference type="Pfam" id="PF06532">
    <property type="entry name" value="NrsF"/>
    <property type="match status" value="1"/>
</dbReference>
<dbReference type="Proteomes" id="UP000239434">
    <property type="component" value="Unassembled WGS sequence"/>
</dbReference>
<organism evidence="3 4">
    <name type="scientific">Phyllobacterium phragmitis</name>
    <dbReference type="NCBI Taxonomy" id="2670329"/>
    <lineage>
        <taxon>Bacteria</taxon>
        <taxon>Pseudomonadati</taxon>
        <taxon>Pseudomonadota</taxon>
        <taxon>Alphaproteobacteria</taxon>
        <taxon>Hyphomicrobiales</taxon>
        <taxon>Phyllobacteriaceae</taxon>
        <taxon>Phyllobacterium</taxon>
    </lineage>
</organism>
<name>A0A2S9IJL4_9HYPH</name>
<feature type="transmembrane region" description="Helical" evidence="2">
    <location>
        <begin position="9"/>
        <end position="28"/>
    </location>
</feature>
<evidence type="ECO:0000256" key="1">
    <source>
        <dbReference type="SAM" id="MobiDB-lite"/>
    </source>
</evidence>
<dbReference type="AlphaFoldDB" id="A0A2S9IJL4"/>